<evidence type="ECO:0000313" key="3">
    <source>
        <dbReference type="EMBL" id="SHM26231.1"/>
    </source>
</evidence>
<sequence>MFRIRIPRPAALVAAGGIGACIATVAVPSAYAVTPTPADSCTVRPADKKSEAPLSCLGVTASLERLPAIGERTTLTVAVTAQTDVKRAGLSLQLPPALRIVDRNPALTTPTADLFGQRTSRTLALTPGTRTLKLEVKAVAAGPAQIQADISDIDRPDPRRAGHASVELTIGKAKGSTAKGMSVTKADATPAGGPTAHDRPARPGAAAPAAPSTPPQAAAPGKPYALVCVSGTLRNRFQSSEGGSWNRKAERDLPVSNANVTLWGRATAGGSTQKLATGLTGNGDGAFKLCYMPSASVTSRVWAEFQTQAGSMWSVVDGYNRRYSTTSNALSNVSGNKSLGTVYANSGQSRAWHAFDTLNKLWWDRGSTSTCWTSNERDGRCSPITVQWYPGSQDGTYWTNRDDKVHLADNDPDSGHTTVHEAGHSLMGKLYEGWWPYVTNCSPHYVNRTSSTTCGWTEGFADAVAFHTFKDTVMTWGNGSSMSLANDRTTRGIDWGDACEARVATALVDLWSQVDGGWTKSNTMMSRERQSTFREYFLTDRPAYGLDSGAKARNILYNHTIQY</sequence>
<proteinExistence type="predicted"/>
<evidence type="ECO:0000256" key="1">
    <source>
        <dbReference type="SAM" id="MobiDB-lite"/>
    </source>
</evidence>
<evidence type="ECO:0000256" key="2">
    <source>
        <dbReference type="SAM" id="SignalP"/>
    </source>
</evidence>
<keyword evidence="2" id="KW-0732">Signal</keyword>
<dbReference type="Proteomes" id="UP000184388">
    <property type="component" value="Unassembled WGS sequence"/>
</dbReference>
<dbReference type="EMBL" id="FRBK01000009">
    <property type="protein sequence ID" value="SHM26231.1"/>
    <property type="molecule type" value="Genomic_DNA"/>
</dbReference>
<feature type="compositionally biased region" description="Low complexity" evidence="1">
    <location>
        <begin position="202"/>
        <end position="220"/>
    </location>
</feature>
<dbReference type="PROSITE" id="PS51257">
    <property type="entry name" value="PROKAR_LIPOPROTEIN"/>
    <property type="match status" value="1"/>
</dbReference>
<dbReference type="RefSeq" id="WP_286160315.1">
    <property type="nucleotide sequence ID" value="NZ_FRBK01000009.1"/>
</dbReference>
<feature type="signal peptide" evidence="2">
    <location>
        <begin position="1"/>
        <end position="32"/>
    </location>
</feature>
<gene>
    <name evidence="3" type="ORF">SAMN05216268_109297</name>
</gene>
<evidence type="ECO:0000313" key="4">
    <source>
        <dbReference type="Proteomes" id="UP000184388"/>
    </source>
</evidence>
<evidence type="ECO:0008006" key="5">
    <source>
        <dbReference type="Google" id="ProtNLM"/>
    </source>
</evidence>
<name>A0A9X8MY28_9ACTN</name>
<organism evidence="3 4">
    <name type="scientific">Streptomyces yunnanensis</name>
    <dbReference type="NCBI Taxonomy" id="156453"/>
    <lineage>
        <taxon>Bacteria</taxon>
        <taxon>Bacillati</taxon>
        <taxon>Actinomycetota</taxon>
        <taxon>Actinomycetes</taxon>
        <taxon>Kitasatosporales</taxon>
        <taxon>Streptomycetaceae</taxon>
        <taxon>Streptomyces</taxon>
    </lineage>
</organism>
<comment type="caution">
    <text evidence="3">The sequence shown here is derived from an EMBL/GenBank/DDBJ whole genome shotgun (WGS) entry which is preliminary data.</text>
</comment>
<feature type="chain" id="PRO_5040773691" description="Mycolysin" evidence="2">
    <location>
        <begin position="33"/>
        <end position="563"/>
    </location>
</feature>
<accession>A0A9X8MY28</accession>
<feature type="region of interest" description="Disordered" evidence="1">
    <location>
        <begin position="170"/>
        <end position="221"/>
    </location>
</feature>
<dbReference type="AlphaFoldDB" id="A0A9X8MY28"/>
<reference evidence="4" key="1">
    <citation type="submission" date="2016-11" db="EMBL/GenBank/DDBJ databases">
        <authorList>
            <person name="Jaros S."/>
            <person name="Januszkiewicz K."/>
            <person name="Wedrychowicz H."/>
        </authorList>
    </citation>
    <scope>NUCLEOTIDE SEQUENCE [LARGE SCALE GENOMIC DNA]</scope>
    <source>
        <strain evidence="4">CGMCC 4.3555</strain>
    </source>
</reference>
<protein>
    <recommendedName>
        <fullName evidence="5">Mycolysin</fullName>
    </recommendedName>
</protein>